<protein>
    <submittedName>
        <fullName evidence="2">Uncharacterized protein</fullName>
    </submittedName>
</protein>
<dbReference type="RefSeq" id="WP_128957757.1">
    <property type="nucleotide sequence ID" value="NZ_SOZH01000012.1"/>
</dbReference>
<reference evidence="2 3" key="1">
    <citation type="submission" date="2019-03" db="EMBL/GenBank/DDBJ databases">
        <title>Cellulosimicrobium funkei JCM14302 Assembly.</title>
        <authorList>
            <person name="Dou T."/>
        </authorList>
    </citation>
    <scope>NUCLEOTIDE SEQUENCE [LARGE SCALE GENOMIC DNA]</scope>
    <source>
        <strain evidence="2 3">JCM 14302</strain>
    </source>
</reference>
<comment type="caution">
    <text evidence="2">The sequence shown here is derived from an EMBL/GenBank/DDBJ whole genome shotgun (WGS) entry which is preliminary data.</text>
</comment>
<sequence length="166" mass="18476">MSDAPGAGRPRTQEFRDARLVLMPMTARVCPGCGESADRGAVTVIRDRYAAGRAWHTRCLQRDQGLRAEREATRVNRLPQRAGQPPERLTDFESAHEFLAKIGPELMQHFMQRAHEADPDLSNEGLVILAAGLAQEAAARRDALRSRVARDQGSRHDRSDESGTRH</sequence>
<dbReference type="Proteomes" id="UP000298003">
    <property type="component" value="Unassembled WGS sequence"/>
</dbReference>
<dbReference type="EMBL" id="SOZH01000012">
    <property type="protein sequence ID" value="TFF04461.1"/>
    <property type="molecule type" value="Genomic_DNA"/>
</dbReference>
<evidence type="ECO:0000313" key="2">
    <source>
        <dbReference type="EMBL" id="TFF04461.1"/>
    </source>
</evidence>
<dbReference type="GeneID" id="95686510"/>
<name>A0A4Y8QYW9_9MICO</name>
<keyword evidence="3" id="KW-1185">Reference proteome</keyword>
<dbReference type="AlphaFoldDB" id="A0A4Y8QYW9"/>
<proteinExistence type="predicted"/>
<feature type="region of interest" description="Disordered" evidence="1">
    <location>
        <begin position="140"/>
        <end position="166"/>
    </location>
</feature>
<evidence type="ECO:0000313" key="3">
    <source>
        <dbReference type="Proteomes" id="UP000298003"/>
    </source>
</evidence>
<gene>
    <name evidence="2" type="ORF">E1O70_18670</name>
</gene>
<accession>A0A4Y8QYW9</accession>
<evidence type="ECO:0000256" key="1">
    <source>
        <dbReference type="SAM" id="MobiDB-lite"/>
    </source>
</evidence>
<organism evidence="2 3">
    <name type="scientific">Cellulosimicrobium funkei</name>
    <dbReference type="NCBI Taxonomy" id="264251"/>
    <lineage>
        <taxon>Bacteria</taxon>
        <taxon>Bacillati</taxon>
        <taxon>Actinomycetota</taxon>
        <taxon>Actinomycetes</taxon>
        <taxon>Micrococcales</taxon>
        <taxon>Promicromonosporaceae</taxon>
        <taxon>Cellulosimicrobium</taxon>
    </lineage>
</organism>